<reference evidence="2" key="1">
    <citation type="journal article" date="2019" name="Int. J. Syst. Evol. Microbiol.">
        <title>The Global Catalogue of Microorganisms (GCM) 10K type strain sequencing project: providing services to taxonomists for standard genome sequencing and annotation.</title>
        <authorList>
            <consortium name="The Broad Institute Genomics Platform"/>
            <consortium name="The Broad Institute Genome Sequencing Center for Infectious Disease"/>
            <person name="Wu L."/>
            <person name="Ma J."/>
        </authorList>
    </citation>
    <scope>NUCLEOTIDE SEQUENCE [LARGE SCALE GENOMIC DNA]</scope>
    <source>
        <strain evidence="2">CGMCC 1.12449</strain>
    </source>
</reference>
<evidence type="ECO:0000313" key="1">
    <source>
        <dbReference type="EMBL" id="MFD1765632.1"/>
    </source>
</evidence>
<comment type="caution">
    <text evidence="1">The sequence shown here is derived from an EMBL/GenBank/DDBJ whole genome shotgun (WGS) entry which is preliminary data.</text>
</comment>
<evidence type="ECO:0000313" key="2">
    <source>
        <dbReference type="Proteomes" id="UP001597215"/>
    </source>
</evidence>
<sequence length="16" mass="1862">MKSADPNNCDFFRGIF</sequence>
<name>A0ABW4M9L1_9SPHN</name>
<accession>A0ABW4M9L1</accession>
<keyword evidence="2" id="KW-1185">Reference proteome</keyword>
<gene>
    <name evidence="1" type="ORF">ACFSAG_02090</name>
</gene>
<proteinExistence type="predicted"/>
<organism evidence="1 2">
    <name type="scientific">Sphingorhabdus buctiana</name>
    <dbReference type="NCBI Taxonomy" id="1508805"/>
    <lineage>
        <taxon>Bacteria</taxon>
        <taxon>Pseudomonadati</taxon>
        <taxon>Pseudomonadota</taxon>
        <taxon>Alphaproteobacteria</taxon>
        <taxon>Sphingomonadales</taxon>
        <taxon>Sphingomonadaceae</taxon>
        <taxon>Sphingorhabdus</taxon>
    </lineage>
</organism>
<dbReference type="EMBL" id="JBHUEL010000002">
    <property type="protein sequence ID" value="MFD1765632.1"/>
    <property type="molecule type" value="Genomic_DNA"/>
</dbReference>
<dbReference type="Proteomes" id="UP001597215">
    <property type="component" value="Unassembled WGS sequence"/>
</dbReference>
<protein>
    <submittedName>
        <fullName evidence="1">Uncharacterized protein</fullName>
    </submittedName>
</protein>
<dbReference type="RefSeq" id="WP_381511270.1">
    <property type="nucleotide sequence ID" value="NZ_JBHUEL010000002.1"/>
</dbReference>